<evidence type="ECO:0000313" key="3">
    <source>
        <dbReference type="Proteomes" id="UP001409291"/>
    </source>
</evidence>
<dbReference type="InterPro" id="IPR036034">
    <property type="entry name" value="PDZ_sf"/>
</dbReference>
<gene>
    <name evidence="2" type="ORF">ABE541_26130</name>
</gene>
<dbReference type="Gene3D" id="3.90.226.10">
    <property type="entry name" value="2-enoyl-CoA Hydratase, Chain A, domain 1"/>
    <property type="match status" value="1"/>
</dbReference>
<dbReference type="PANTHER" id="PTHR32060:SF30">
    <property type="entry name" value="CARBOXY-TERMINAL PROCESSING PROTEASE CTPA"/>
    <property type="match status" value="1"/>
</dbReference>
<accession>A0ABV0C346</accession>
<evidence type="ECO:0000259" key="1">
    <source>
        <dbReference type="PROSITE" id="PS50106"/>
    </source>
</evidence>
<dbReference type="EMBL" id="JBDJNQ010000027">
    <property type="protein sequence ID" value="MEN5380768.1"/>
    <property type="molecule type" value="Genomic_DNA"/>
</dbReference>
<evidence type="ECO:0000313" key="2">
    <source>
        <dbReference type="EMBL" id="MEN5380768.1"/>
    </source>
</evidence>
<protein>
    <submittedName>
        <fullName evidence="2">S41 family peptidase</fullName>
    </submittedName>
</protein>
<proteinExistence type="predicted"/>
<dbReference type="InterPro" id="IPR029045">
    <property type="entry name" value="ClpP/crotonase-like_dom_sf"/>
</dbReference>
<dbReference type="PROSITE" id="PS51257">
    <property type="entry name" value="PROKAR_LIPOPROTEIN"/>
    <property type="match status" value="1"/>
</dbReference>
<reference evidence="2 3" key="1">
    <citation type="submission" date="2024-04" db="EMBL/GenBank/DDBJ databases">
        <title>WGS of bacteria from Torrens River.</title>
        <authorList>
            <person name="Wyrsch E.R."/>
            <person name="Drigo B."/>
        </authorList>
    </citation>
    <scope>NUCLEOTIDE SEQUENCE [LARGE SCALE GENOMIC DNA]</scope>
    <source>
        <strain evidence="2 3">TWI391</strain>
    </source>
</reference>
<sequence>MKIALQQPYGKWVVFILVAFFFVSCKKNTPDPEPEPEPIVRTTDQKIRDSIYYYYKLYSIWEEKSIPKYELPSEFTDKYNSASSVLNALKGMTPAYANYAQYGGVYDRFSFIDGLNGYNINATAKLKMDRNDGYGLYISMGTVDSKVARPVIYFVEGGSPADKAGLKRSDMVTAINGETDFTVAINCDASGCKPVDPNALTNMRNRVANALEGGGLQLALLRQDGTTYNVSLSYGSYTIDPIYHEEVYEYPSKNVGYFALSSFEEIERNNYNQQRVDASFKTFEDKHIEDLIVDLRYNTGGYVDAAVYIANKIAGTKVSDKKLMVTYICNAYMERTQKGTNGMFRDTYFSQTSTLNLRKVYFLVSEKTASAAEMLINVLKPYMNVQIIATGTHTYGKPVGFFEQIIEDRVSFWPASFQLKNADDFADYWDGLVADKPNVNDYIFLPTGDTQETMLETALEDAVPGSTKKTSARVRASQHARMSLGGAVNALPERGLLKN</sequence>
<dbReference type="PROSITE" id="PS50106">
    <property type="entry name" value="PDZ"/>
    <property type="match status" value="1"/>
</dbReference>
<dbReference type="RefSeq" id="WP_346583716.1">
    <property type="nucleotide sequence ID" value="NZ_JBDJNQ010000027.1"/>
</dbReference>
<dbReference type="SUPFAM" id="SSF50156">
    <property type="entry name" value="PDZ domain-like"/>
    <property type="match status" value="1"/>
</dbReference>
<dbReference type="PANTHER" id="PTHR32060">
    <property type="entry name" value="TAIL-SPECIFIC PROTEASE"/>
    <property type="match status" value="1"/>
</dbReference>
<dbReference type="InterPro" id="IPR001478">
    <property type="entry name" value="PDZ"/>
</dbReference>
<dbReference type="Pfam" id="PF03572">
    <property type="entry name" value="Peptidase_S41"/>
    <property type="match status" value="1"/>
</dbReference>
<name>A0ABV0C346_9SPHI</name>
<keyword evidence="3" id="KW-1185">Reference proteome</keyword>
<dbReference type="Gene3D" id="2.30.42.10">
    <property type="match status" value="1"/>
</dbReference>
<dbReference type="SUPFAM" id="SSF52096">
    <property type="entry name" value="ClpP/crotonase"/>
    <property type="match status" value="1"/>
</dbReference>
<dbReference type="InterPro" id="IPR005151">
    <property type="entry name" value="Tail-specific_protease"/>
</dbReference>
<dbReference type="Proteomes" id="UP001409291">
    <property type="component" value="Unassembled WGS sequence"/>
</dbReference>
<dbReference type="Gene3D" id="3.30.750.170">
    <property type="match status" value="1"/>
</dbReference>
<feature type="domain" description="PDZ" evidence="1">
    <location>
        <begin position="123"/>
        <end position="183"/>
    </location>
</feature>
<organism evidence="2 3">
    <name type="scientific">Sphingobacterium kitahiroshimense</name>
    <dbReference type="NCBI Taxonomy" id="470446"/>
    <lineage>
        <taxon>Bacteria</taxon>
        <taxon>Pseudomonadati</taxon>
        <taxon>Bacteroidota</taxon>
        <taxon>Sphingobacteriia</taxon>
        <taxon>Sphingobacteriales</taxon>
        <taxon>Sphingobacteriaceae</taxon>
        <taxon>Sphingobacterium</taxon>
    </lineage>
</organism>
<comment type="caution">
    <text evidence="2">The sequence shown here is derived from an EMBL/GenBank/DDBJ whole genome shotgun (WGS) entry which is preliminary data.</text>
</comment>